<dbReference type="InterPro" id="IPR020287">
    <property type="entry name" value="Tail_sheath_C"/>
</dbReference>
<evidence type="ECO:0000259" key="9">
    <source>
        <dbReference type="Pfam" id="PF17482"/>
    </source>
</evidence>
<reference evidence="10 11" key="1">
    <citation type="submission" date="2019-01" db="EMBL/GenBank/DDBJ databases">
        <title>Complete genome sequence of Campylobacter bacteriophage CP20.</title>
        <authorList>
            <person name="Connerton I.F."/>
        </authorList>
    </citation>
    <scope>NUCLEOTIDE SEQUENCE [LARGE SCALE GENOMIC DNA]</scope>
</reference>
<keyword evidence="5" id="KW-1229">Viral tail sheath protein</keyword>
<dbReference type="InterPro" id="IPR052042">
    <property type="entry name" value="Tail_sheath_structural"/>
</dbReference>
<accession>A0A410T7K6</accession>
<dbReference type="Proteomes" id="UP000290538">
    <property type="component" value="Segment"/>
</dbReference>
<dbReference type="PANTHER" id="PTHR35861">
    <property type="match status" value="1"/>
</dbReference>
<keyword evidence="2" id="KW-1162">Viral penetration into host cytoplasm</keyword>
<evidence type="ECO:0000256" key="1">
    <source>
        <dbReference type="ARBA" id="ARBA00008005"/>
    </source>
</evidence>
<evidence type="ECO:0000259" key="8">
    <source>
        <dbReference type="Pfam" id="PF04984"/>
    </source>
</evidence>
<keyword evidence="4" id="KW-1242">Viral contractile tail ejection system</keyword>
<comment type="similarity">
    <text evidence="1">Belongs to the myoviridae tail sheath protein family.</text>
</comment>
<keyword evidence="6" id="KW-1171">Viral genome ejection through host cell envelope</keyword>
<dbReference type="EMBL" id="MK408758">
    <property type="protein sequence ID" value="QAU04790.1"/>
    <property type="molecule type" value="Genomic_DNA"/>
</dbReference>
<dbReference type="Gene3D" id="3.40.50.11780">
    <property type="match status" value="1"/>
</dbReference>
<proteinExistence type="inferred from homology"/>
<name>A0A410T7K6_9CAUD</name>
<keyword evidence="5" id="KW-0946">Virion</keyword>
<evidence type="ECO:0000256" key="5">
    <source>
        <dbReference type="ARBA" id="ARBA00023003"/>
    </source>
</evidence>
<dbReference type="InterPro" id="IPR035089">
    <property type="entry name" value="Phage_sheath_subtilisin"/>
</dbReference>
<dbReference type="GO" id="GO:0099000">
    <property type="term" value="P:symbiont genome ejection through host cell envelope, contractile tail mechanism"/>
    <property type="evidence" value="ECO:0007669"/>
    <property type="project" value="UniProtKB-KW"/>
</dbReference>
<dbReference type="GO" id="GO:0098027">
    <property type="term" value="C:virus tail, sheath"/>
    <property type="evidence" value="ECO:0007669"/>
    <property type="project" value="UniProtKB-KW"/>
</dbReference>
<keyword evidence="3" id="KW-1227">Viral tail protein</keyword>
<dbReference type="Pfam" id="PF17482">
    <property type="entry name" value="Phage_sheath_1C"/>
    <property type="match status" value="1"/>
</dbReference>
<evidence type="ECO:0000256" key="4">
    <source>
        <dbReference type="ARBA" id="ARBA00022766"/>
    </source>
</evidence>
<evidence type="ECO:0000313" key="10">
    <source>
        <dbReference type="EMBL" id="QAU04790.1"/>
    </source>
</evidence>
<organism evidence="10 11">
    <name type="scientific">Campylobacter phage CP20</name>
    <dbReference type="NCBI Taxonomy" id="2506428"/>
    <lineage>
        <taxon>Viruses</taxon>
        <taxon>Duplodnaviria</taxon>
        <taxon>Heunggongvirae</taxon>
        <taxon>Uroviricota</taxon>
        <taxon>Caudoviricetes</taxon>
        <taxon>Connertonviridae</taxon>
        <taxon>Firehammervirus</taxon>
        <taxon>Firehammervirus CPt10</taxon>
    </lineage>
</organism>
<dbReference type="Pfam" id="PF04984">
    <property type="entry name" value="Phage_sheath_1"/>
    <property type="match status" value="1"/>
</dbReference>
<sequence length="578" mass="64154">MADIYDIPEFITQEVTIVTLDKEPGELNADTSVYLLEGESQPDSNYILSLRGANTELKRGDIIAFSDVLTDPRFRILAISDSIVNGEAFTNITYEGTEDSEAIVEATKGFPVYLVKSTKSACVEVPVEGSETKYDSSEYELYDHTISNFNTFDEDKLSKPFVYKDAKLKIFAKTPGIWGNKIDVAIAHPDDFNKGKYITDGIPLDSQFDYIPYGDQFAVIVIYANEIQESFIVSLGLTDKNEKNEFTYIETMINGKSSYILVSVNEAVQGKPKTCLGEDLLKLENGMDSAPGIDDIIDAYTIFDNKEEIDVDILICNETYPKAATDIAITRGDCIAFMGAPKSCSVGYKSTIANQKTLDFRKSLNIDSKYVTLCSNYKYQYCAELGGYRWVNLAADIAGLKAQTNYNQANWYAAAGLNRGLIKNCEALAYSPTSGMRDLLYKNGINPVVMFPNTGAVLWGQKTLQTKASSFDRVNVVSLFNHLERSLGRMSKYSLFEFNDSFTRNYLVSIIKPFLAQVKAGRGISDYLVICDASNNPASVIAANQLVIDVYIKPTYVAEFIHLRFVNVGANDFSVVVS</sequence>
<evidence type="ECO:0000256" key="3">
    <source>
        <dbReference type="ARBA" id="ARBA00022732"/>
    </source>
</evidence>
<dbReference type="PANTHER" id="PTHR35861:SF1">
    <property type="entry name" value="PHAGE TAIL SHEATH PROTEIN"/>
    <property type="match status" value="1"/>
</dbReference>
<evidence type="ECO:0000313" key="11">
    <source>
        <dbReference type="Proteomes" id="UP000290538"/>
    </source>
</evidence>
<evidence type="ECO:0000256" key="2">
    <source>
        <dbReference type="ARBA" id="ARBA00022595"/>
    </source>
</evidence>
<feature type="domain" description="Tail sheath protein subtilisin-like" evidence="8">
    <location>
        <begin position="330"/>
        <end position="464"/>
    </location>
</feature>
<feature type="domain" description="Tail sheath protein C-terminal" evidence="9">
    <location>
        <begin position="467"/>
        <end position="565"/>
    </location>
</feature>
<evidence type="ECO:0000256" key="7">
    <source>
        <dbReference type="ARBA" id="ARBA00023296"/>
    </source>
</evidence>
<protein>
    <submittedName>
        <fullName evidence="10">Tail sheath monomer</fullName>
    </submittedName>
</protein>
<evidence type="ECO:0000256" key="6">
    <source>
        <dbReference type="ARBA" id="ARBA00023009"/>
    </source>
</evidence>
<keyword evidence="7" id="KW-1160">Virus entry into host cell</keyword>